<name>A0A318SDQ1_9DEIO</name>
<dbReference type="Pfam" id="PF02021">
    <property type="entry name" value="UPF0102"/>
    <property type="match status" value="1"/>
</dbReference>
<keyword evidence="3" id="KW-0540">Nuclease</keyword>
<organism evidence="3 4">
    <name type="scientific">Deinococcus yavapaiensis KR-236</name>
    <dbReference type="NCBI Taxonomy" id="694435"/>
    <lineage>
        <taxon>Bacteria</taxon>
        <taxon>Thermotogati</taxon>
        <taxon>Deinococcota</taxon>
        <taxon>Deinococci</taxon>
        <taxon>Deinococcales</taxon>
        <taxon>Deinococcaceae</taxon>
        <taxon>Deinococcus</taxon>
    </lineage>
</organism>
<comment type="caution">
    <text evidence="3">The sequence shown here is derived from an EMBL/GenBank/DDBJ whole genome shotgun (WGS) entry which is preliminary data.</text>
</comment>
<dbReference type="Proteomes" id="UP000248326">
    <property type="component" value="Unassembled WGS sequence"/>
</dbReference>
<evidence type="ECO:0000313" key="3">
    <source>
        <dbReference type="EMBL" id="PYE55181.1"/>
    </source>
</evidence>
<dbReference type="PANTHER" id="PTHR34039:SF1">
    <property type="entry name" value="UPF0102 PROTEIN YRAN"/>
    <property type="match status" value="1"/>
</dbReference>
<evidence type="ECO:0000256" key="2">
    <source>
        <dbReference type="HAMAP-Rule" id="MF_00048"/>
    </source>
</evidence>
<keyword evidence="4" id="KW-1185">Reference proteome</keyword>
<dbReference type="NCBIfam" id="TIGR00252">
    <property type="entry name" value="YraN family protein"/>
    <property type="match status" value="1"/>
</dbReference>
<dbReference type="InterPro" id="IPR003509">
    <property type="entry name" value="UPF0102_YraN-like"/>
</dbReference>
<dbReference type="GO" id="GO:0004519">
    <property type="term" value="F:endonuclease activity"/>
    <property type="evidence" value="ECO:0007669"/>
    <property type="project" value="UniProtKB-KW"/>
</dbReference>
<accession>A0A318SDQ1</accession>
<sequence>MKGADAEDLALKHLLDEGHELLARNFRVPGGELDLVTRQKGVVVFTEVKHRHATSHGAAAEMLTARKLALLRRTAAFFLHKTFGRDDVPCRFDFVAIQGDVSRGTLLHLENVE</sequence>
<dbReference type="PANTHER" id="PTHR34039">
    <property type="entry name" value="UPF0102 PROTEIN YRAN"/>
    <property type="match status" value="1"/>
</dbReference>
<dbReference type="OrthoDB" id="9802516at2"/>
<dbReference type="AlphaFoldDB" id="A0A318SDQ1"/>
<dbReference type="GO" id="GO:0003676">
    <property type="term" value="F:nucleic acid binding"/>
    <property type="evidence" value="ECO:0007669"/>
    <property type="project" value="InterPro"/>
</dbReference>
<evidence type="ECO:0000313" key="4">
    <source>
        <dbReference type="Proteomes" id="UP000248326"/>
    </source>
</evidence>
<dbReference type="EMBL" id="QJSX01000003">
    <property type="protein sequence ID" value="PYE55181.1"/>
    <property type="molecule type" value="Genomic_DNA"/>
</dbReference>
<protein>
    <recommendedName>
        <fullName evidence="2">UPF0102 protein DES52_10310</fullName>
    </recommendedName>
</protein>
<dbReference type="NCBIfam" id="NF009150">
    <property type="entry name" value="PRK12497.1-3"/>
    <property type="match status" value="1"/>
</dbReference>
<reference evidence="3 4" key="1">
    <citation type="submission" date="2018-06" db="EMBL/GenBank/DDBJ databases">
        <title>Genomic Encyclopedia of Type Strains, Phase IV (KMG-IV): sequencing the most valuable type-strain genomes for metagenomic binning, comparative biology and taxonomic classification.</title>
        <authorList>
            <person name="Goeker M."/>
        </authorList>
    </citation>
    <scope>NUCLEOTIDE SEQUENCE [LARGE SCALE GENOMIC DNA]</scope>
    <source>
        <strain evidence="3 4">DSM 18048</strain>
    </source>
</reference>
<comment type="similarity">
    <text evidence="1 2">Belongs to the UPF0102 family.</text>
</comment>
<dbReference type="RefSeq" id="WP_110885557.1">
    <property type="nucleotide sequence ID" value="NZ_QJSX01000003.1"/>
</dbReference>
<dbReference type="Gene3D" id="3.40.1350.10">
    <property type="match status" value="1"/>
</dbReference>
<keyword evidence="3" id="KW-0255">Endonuclease</keyword>
<dbReference type="HAMAP" id="MF_00048">
    <property type="entry name" value="UPF0102"/>
    <property type="match status" value="1"/>
</dbReference>
<gene>
    <name evidence="3" type="ORF">DES52_10310</name>
</gene>
<evidence type="ECO:0000256" key="1">
    <source>
        <dbReference type="ARBA" id="ARBA00006738"/>
    </source>
</evidence>
<dbReference type="SUPFAM" id="SSF52980">
    <property type="entry name" value="Restriction endonuclease-like"/>
    <property type="match status" value="1"/>
</dbReference>
<dbReference type="InterPro" id="IPR011335">
    <property type="entry name" value="Restrct_endonuc-II-like"/>
</dbReference>
<proteinExistence type="inferred from homology"/>
<dbReference type="InterPro" id="IPR011856">
    <property type="entry name" value="tRNA_endonuc-like_dom_sf"/>
</dbReference>
<keyword evidence="3" id="KW-0378">Hydrolase</keyword>